<evidence type="ECO:0000259" key="1">
    <source>
        <dbReference type="Pfam" id="PF00949"/>
    </source>
</evidence>
<evidence type="ECO:0000313" key="3">
    <source>
        <dbReference type="Proteomes" id="UP000193920"/>
    </source>
</evidence>
<name>A0A1Y2BIF4_9FUNG</name>
<reference evidence="2 3" key="1">
    <citation type="submission" date="2016-08" db="EMBL/GenBank/DDBJ databases">
        <title>A Parts List for Fungal Cellulosomes Revealed by Comparative Genomics.</title>
        <authorList>
            <consortium name="DOE Joint Genome Institute"/>
            <person name="Haitjema C.H."/>
            <person name="Gilmore S.P."/>
            <person name="Henske J.K."/>
            <person name="Solomon K.V."/>
            <person name="De Groot R."/>
            <person name="Kuo A."/>
            <person name="Mondo S.J."/>
            <person name="Salamov A.A."/>
            <person name="Labutti K."/>
            <person name="Zhao Z."/>
            <person name="Chiniquy J."/>
            <person name="Barry K."/>
            <person name="Brewer H.M."/>
            <person name="Purvine S.O."/>
            <person name="Wright A.T."/>
            <person name="Boxma B."/>
            <person name="Van Alen T."/>
            <person name="Hackstein J.H."/>
            <person name="Baker S.E."/>
            <person name="Grigoriev I.V."/>
            <person name="O'Malley M.A."/>
        </authorList>
    </citation>
    <scope>NUCLEOTIDE SEQUENCE [LARGE SCALE GENOMIC DNA]</scope>
    <source>
        <strain evidence="2 3">G1</strain>
    </source>
</reference>
<dbReference type="GO" id="GO:0003723">
    <property type="term" value="F:RNA binding"/>
    <property type="evidence" value="ECO:0007669"/>
    <property type="project" value="InterPro"/>
</dbReference>
<protein>
    <recommendedName>
        <fullName evidence="1">Peptidase S7 domain-containing protein</fullName>
    </recommendedName>
</protein>
<dbReference type="AlphaFoldDB" id="A0A1Y2BIF4"/>
<dbReference type="InterPro" id="IPR043504">
    <property type="entry name" value="Peptidase_S1_PA_chymotrypsin"/>
</dbReference>
<dbReference type="GO" id="GO:0005524">
    <property type="term" value="F:ATP binding"/>
    <property type="evidence" value="ECO:0007669"/>
    <property type="project" value="InterPro"/>
</dbReference>
<dbReference type="Pfam" id="PF00949">
    <property type="entry name" value="Peptidase_S7"/>
    <property type="match status" value="1"/>
</dbReference>
<dbReference type="InterPro" id="IPR001850">
    <property type="entry name" value="Flavi_NS3_S7"/>
</dbReference>
<sequence>MANNEEQGIEIEINDEDFIFTSELIDVTFTELNNEIIDEIEPIFLQPSNKEAKKGEPVLIYQYATAIYSLAIGSIIDDTSFNYYHNVNTNNGSSGSPLLNKNYKVLGIHKAKEEYNDNSFKQNIAIKYSEVEFAIKILFNNINIYSLEKAKKSAKLLSKTEMRTLKKYGLKLKLSSENMNKPKNIIDLNQNNLNILRKTLFYCIF</sequence>
<dbReference type="GO" id="GO:0003724">
    <property type="term" value="F:RNA helicase activity"/>
    <property type="evidence" value="ECO:0007669"/>
    <property type="project" value="InterPro"/>
</dbReference>
<keyword evidence="3" id="KW-1185">Reference proteome</keyword>
<evidence type="ECO:0000313" key="2">
    <source>
        <dbReference type="EMBL" id="ORY34360.1"/>
    </source>
</evidence>
<dbReference type="EMBL" id="MCOG01000156">
    <property type="protein sequence ID" value="ORY34360.1"/>
    <property type="molecule type" value="Genomic_DNA"/>
</dbReference>
<dbReference type="InterPro" id="IPR009003">
    <property type="entry name" value="Peptidase_S1_PA"/>
</dbReference>
<comment type="caution">
    <text evidence="2">The sequence shown here is derived from an EMBL/GenBank/DDBJ whole genome shotgun (WGS) entry which is preliminary data.</text>
</comment>
<proteinExistence type="predicted"/>
<dbReference type="Proteomes" id="UP000193920">
    <property type="component" value="Unassembled WGS sequence"/>
</dbReference>
<dbReference type="Gene3D" id="2.40.10.10">
    <property type="entry name" value="Trypsin-like serine proteases"/>
    <property type="match status" value="1"/>
</dbReference>
<gene>
    <name evidence="2" type="ORF">LY90DRAFT_673243</name>
</gene>
<accession>A0A1Y2BIF4</accession>
<organism evidence="2 3">
    <name type="scientific">Neocallimastix californiae</name>
    <dbReference type="NCBI Taxonomy" id="1754190"/>
    <lineage>
        <taxon>Eukaryota</taxon>
        <taxon>Fungi</taxon>
        <taxon>Fungi incertae sedis</taxon>
        <taxon>Chytridiomycota</taxon>
        <taxon>Chytridiomycota incertae sedis</taxon>
        <taxon>Neocallimastigomycetes</taxon>
        <taxon>Neocallimastigales</taxon>
        <taxon>Neocallimastigaceae</taxon>
        <taxon>Neocallimastix</taxon>
    </lineage>
</organism>
<feature type="domain" description="Peptidase S7" evidence="1">
    <location>
        <begin position="86"/>
        <end position="121"/>
    </location>
</feature>
<dbReference type="SUPFAM" id="SSF50494">
    <property type="entry name" value="Trypsin-like serine proteases"/>
    <property type="match status" value="1"/>
</dbReference>